<evidence type="ECO:0000256" key="3">
    <source>
        <dbReference type="ARBA" id="ARBA00022737"/>
    </source>
</evidence>
<dbReference type="GO" id="GO:0031265">
    <property type="term" value="C:CD95 death-inducing signaling complex"/>
    <property type="evidence" value="ECO:0000318"/>
    <property type="project" value="GO_Central"/>
</dbReference>
<dbReference type="SUPFAM" id="SSF47986">
    <property type="entry name" value="DEATH domain"/>
    <property type="match status" value="2"/>
</dbReference>
<dbReference type="CDD" id="cd08334">
    <property type="entry name" value="DED_Caspase_8_10_r2"/>
    <property type="match status" value="1"/>
</dbReference>
<dbReference type="CDD" id="cd00032">
    <property type="entry name" value="CASc"/>
    <property type="match status" value="1"/>
</dbReference>
<dbReference type="PROSITE" id="PS50207">
    <property type="entry name" value="CASPASE_P10"/>
    <property type="match status" value="1"/>
</dbReference>
<dbReference type="InterPro" id="IPR015917">
    <property type="entry name" value="Pept_C14A"/>
</dbReference>
<dbReference type="GO" id="GO:0051604">
    <property type="term" value="P:protein maturation"/>
    <property type="evidence" value="ECO:0007669"/>
    <property type="project" value="UniProtKB-ARBA"/>
</dbReference>
<evidence type="ECO:0000259" key="7">
    <source>
        <dbReference type="PROSITE" id="PS50208"/>
    </source>
</evidence>
<dbReference type="GO" id="GO:0043525">
    <property type="term" value="P:positive regulation of neuron apoptotic process"/>
    <property type="evidence" value="ECO:0000318"/>
    <property type="project" value="GO_Central"/>
</dbReference>
<accession>W5MXS4</accession>
<dbReference type="FunFam" id="1.10.533.10:FF:000016">
    <property type="entry name" value="CASP8 and FADD-like apoptosis regulator"/>
    <property type="match status" value="1"/>
</dbReference>
<dbReference type="SMART" id="SM00031">
    <property type="entry name" value="DED"/>
    <property type="match status" value="2"/>
</dbReference>
<dbReference type="InterPro" id="IPR002138">
    <property type="entry name" value="Pept_C14_p10"/>
</dbReference>
<dbReference type="STRING" id="7918.ENSLOCP00000013183"/>
<dbReference type="Gene3D" id="1.10.533.10">
    <property type="entry name" value="Death Domain, Fas"/>
    <property type="match status" value="2"/>
</dbReference>
<reference evidence="8" key="3">
    <citation type="submission" date="2025-09" db="UniProtKB">
        <authorList>
            <consortium name="Ensembl"/>
        </authorList>
    </citation>
    <scope>IDENTIFICATION</scope>
</reference>
<dbReference type="GeneTree" id="ENSGT00940000160319"/>
<evidence type="ECO:0000256" key="4">
    <source>
        <dbReference type="RuleBase" id="RU003971"/>
    </source>
</evidence>
<dbReference type="FunFam" id="3.40.50.1460:FF:000051">
    <property type="entry name" value="Uncharacterized protein"/>
    <property type="match status" value="1"/>
</dbReference>
<dbReference type="InterPro" id="IPR033139">
    <property type="entry name" value="Caspase_cys_AS"/>
</dbReference>
<dbReference type="OMA" id="TETQPNY"/>
<feature type="domain" description="DED" evidence="5">
    <location>
        <begin position="106"/>
        <end position="183"/>
    </location>
</feature>
<dbReference type="AlphaFoldDB" id="W5MXS4"/>
<keyword evidence="9" id="KW-1185">Reference proteome</keyword>
<dbReference type="InterPro" id="IPR011600">
    <property type="entry name" value="Pept_C14_caspase"/>
</dbReference>
<dbReference type="InterPro" id="IPR011029">
    <property type="entry name" value="DEATH-like_dom_sf"/>
</dbReference>
<dbReference type="InterPro" id="IPR001309">
    <property type="entry name" value="Pept_C14_p20"/>
</dbReference>
<dbReference type="SUPFAM" id="SSF52129">
    <property type="entry name" value="Caspase-like"/>
    <property type="match status" value="1"/>
</dbReference>
<dbReference type="GO" id="GO:0006508">
    <property type="term" value="P:proteolysis"/>
    <property type="evidence" value="ECO:0007669"/>
    <property type="project" value="InterPro"/>
</dbReference>
<dbReference type="GO" id="GO:0004197">
    <property type="term" value="F:cysteine-type endopeptidase activity"/>
    <property type="evidence" value="ECO:0000318"/>
    <property type="project" value="GO_Central"/>
</dbReference>
<feature type="domain" description="Caspase family p20" evidence="7">
    <location>
        <begin position="297"/>
        <end position="428"/>
    </location>
</feature>
<keyword evidence="2" id="KW-0053">Apoptosis</keyword>
<dbReference type="Gene3D" id="3.40.50.1460">
    <property type="match status" value="1"/>
</dbReference>
<dbReference type="PROSITE" id="PS01122">
    <property type="entry name" value="CASPASE_CYS"/>
    <property type="match status" value="1"/>
</dbReference>
<evidence type="ECO:0000259" key="6">
    <source>
        <dbReference type="PROSITE" id="PS50207"/>
    </source>
</evidence>
<feature type="domain" description="Caspase family p10" evidence="6">
    <location>
        <begin position="455"/>
        <end position="540"/>
    </location>
</feature>
<dbReference type="EMBL" id="AHAT01034438">
    <property type="status" value="NOT_ANNOTATED_CDS"/>
    <property type="molecule type" value="Genomic_DNA"/>
</dbReference>
<organism evidence="8 9">
    <name type="scientific">Lepisosteus oculatus</name>
    <name type="common">Spotted gar</name>
    <dbReference type="NCBI Taxonomy" id="7918"/>
    <lineage>
        <taxon>Eukaryota</taxon>
        <taxon>Metazoa</taxon>
        <taxon>Chordata</taxon>
        <taxon>Craniata</taxon>
        <taxon>Vertebrata</taxon>
        <taxon>Euteleostomi</taxon>
        <taxon>Actinopterygii</taxon>
        <taxon>Neopterygii</taxon>
        <taxon>Holostei</taxon>
        <taxon>Semionotiformes</taxon>
        <taxon>Lepisosteidae</taxon>
        <taxon>Lepisosteus</taxon>
    </lineage>
</organism>
<dbReference type="InterPro" id="IPR029030">
    <property type="entry name" value="Caspase-like_dom_sf"/>
</dbReference>
<name>W5MXS4_LEPOC</name>
<dbReference type="Proteomes" id="UP000018468">
    <property type="component" value="Linkage group LG12"/>
</dbReference>
<dbReference type="GO" id="GO:0006915">
    <property type="term" value="P:apoptotic process"/>
    <property type="evidence" value="ECO:0000318"/>
    <property type="project" value="GO_Central"/>
</dbReference>
<dbReference type="Ensembl" id="ENSLOCT00000013211.1">
    <property type="protein sequence ID" value="ENSLOCP00000013183.1"/>
    <property type="gene ID" value="ENSLOCG00000010756.1"/>
</dbReference>
<evidence type="ECO:0000256" key="2">
    <source>
        <dbReference type="ARBA" id="ARBA00022703"/>
    </source>
</evidence>
<dbReference type="InParanoid" id="W5MXS4"/>
<keyword evidence="3" id="KW-0677">Repeat</keyword>
<dbReference type="PANTHER" id="PTHR48169:SF7">
    <property type="entry name" value="CASPASE 10"/>
    <property type="match status" value="1"/>
</dbReference>
<dbReference type="Bgee" id="ENSLOCG00000010756">
    <property type="expression patterns" value="Expressed in pharyngeal gill and 13 other cell types or tissues"/>
</dbReference>
<dbReference type="PANTHER" id="PTHR48169">
    <property type="entry name" value="DED DOMAIN-CONTAINING PROTEIN"/>
    <property type="match status" value="1"/>
</dbReference>
<dbReference type="SMART" id="SM00115">
    <property type="entry name" value="CASc"/>
    <property type="match status" value="1"/>
</dbReference>
<reference evidence="8" key="2">
    <citation type="submission" date="2025-08" db="UniProtKB">
        <authorList>
            <consortium name="Ensembl"/>
        </authorList>
    </citation>
    <scope>IDENTIFICATION</scope>
</reference>
<sequence length="543" mass="61738">QGTMNDSMFSILFEIDEDLDSSEIEALKFLCLDHIPKRKQENIKDAKGLFLSLRDKGLLDMEDYFIVAELLYIIKRVKLLGLLGTSKQHVQERLKNRVDSRTGISSYRRMLYELSEDVTDEELKSVKFFLSEKIQRCKLDVSASFLDVLIEMEKQEILGEDMLSELEGICKKINMNLVQRIMEYKQRRALCDGSLHRLDSPAAPTESPGENDIEFNIINYPPVVILMLSQSDLPSIIRKHKIDSPVTISIENLGGVCINAVIANLNSCQEKMSSQKCIVLLLTNLQKSEVYDMRNKPHGYCLIINNKNFDKGRRRYPEKYLKDRIGTDIDAASLTSTFETLDFEVIRRDDLAASEILAFMEEYGRKDHRQRDAFVCCILSHGVKGAIEASDGEPVLIRQITSYFTSSNCVSLIRKPKLFFIQACQGQNKQPGVSIVSDGHSEAQREIEADAGVIQQDTIPDDSDFLLGMATVEDYLSYRSTSRGSFFIQALCKHLQEGCRKNEDILSILTKVNREVSQGTYVNAKQMPEPRYTLTKKLIFPVS</sequence>
<feature type="domain" description="DED" evidence="5">
    <location>
        <begin position="7"/>
        <end position="85"/>
    </location>
</feature>
<dbReference type="PROSITE" id="PS50168">
    <property type="entry name" value="DED"/>
    <property type="match status" value="2"/>
</dbReference>
<dbReference type="FunFam" id="1.10.533.10:FF:000038">
    <property type="entry name" value="Caspase 10"/>
    <property type="match status" value="1"/>
</dbReference>
<dbReference type="PRINTS" id="PR00376">
    <property type="entry name" value="IL1BCENZYME"/>
</dbReference>
<protein>
    <submittedName>
        <fullName evidence="8">Caspase 8</fullName>
    </submittedName>
</protein>
<evidence type="ECO:0000259" key="5">
    <source>
        <dbReference type="PROSITE" id="PS50168"/>
    </source>
</evidence>
<evidence type="ECO:0000256" key="1">
    <source>
        <dbReference type="ARBA" id="ARBA00010134"/>
    </source>
</evidence>
<reference evidence="9" key="1">
    <citation type="submission" date="2011-12" db="EMBL/GenBank/DDBJ databases">
        <title>The Draft Genome of Lepisosteus oculatus.</title>
        <authorList>
            <consortium name="The Broad Institute Genome Assembly &amp; Analysis Group"/>
            <consortium name="Computational R&amp;D Group"/>
            <consortium name="and Sequencing Platform"/>
            <person name="Di Palma F."/>
            <person name="Alfoldi J."/>
            <person name="Johnson J."/>
            <person name="Berlin A."/>
            <person name="Gnerre S."/>
            <person name="Jaffe D."/>
            <person name="MacCallum I."/>
            <person name="Young S."/>
            <person name="Walker B.J."/>
            <person name="Lander E.S."/>
            <person name="Lindblad-Toh K."/>
        </authorList>
    </citation>
    <scope>NUCLEOTIDE SEQUENCE [LARGE SCALE GENOMIC DNA]</scope>
</reference>
<dbReference type="PROSITE" id="PS50208">
    <property type="entry name" value="CASPASE_P20"/>
    <property type="match status" value="1"/>
</dbReference>
<evidence type="ECO:0000313" key="9">
    <source>
        <dbReference type="Proteomes" id="UP000018468"/>
    </source>
</evidence>
<proteinExistence type="inferred from homology"/>
<dbReference type="InterPro" id="IPR001875">
    <property type="entry name" value="DED_dom"/>
</dbReference>
<dbReference type="GO" id="GO:0005737">
    <property type="term" value="C:cytoplasm"/>
    <property type="evidence" value="ECO:0000318"/>
    <property type="project" value="GO_Central"/>
</dbReference>
<dbReference type="Pfam" id="PF01335">
    <property type="entry name" value="DED"/>
    <property type="match status" value="2"/>
</dbReference>
<dbReference type="Pfam" id="PF00656">
    <property type="entry name" value="Peptidase_C14"/>
    <property type="match status" value="1"/>
</dbReference>
<comment type="similarity">
    <text evidence="1 4">Belongs to the peptidase C14A family.</text>
</comment>
<evidence type="ECO:0000313" key="8">
    <source>
        <dbReference type="Ensembl" id="ENSLOCP00000013183.1"/>
    </source>
</evidence>
<dbReference type="eggNOG" id="KOG3573">
    <property type="taxonomic scope" value="Eukaryota"/>
</dbReference>